<protein>
    <submittedName>
        <fullName evidence="1">Uncharacterized protein</fullName>
    </submittedName>
</protein>
<gene>
    <name evidence="1" type="ORF">GO941_12450</name>
</gene>
<organism evidence="1 2">
    <name type="scientific">Staphylococcus aureus</name>
    <dbReference type="NCBI Taxonomy" id="1280"/>
    <lineage>
        <taxon>Bacteria</taxon>
        <taxon>Bacillati</taxon>
        <taxon>Bacillota</taxon>
        <taxon>Bacilli</taxon>
        <taxon>Bacillales</taxon>
        <taxon>Staphylococcaceae</taxon>
        <taxon>Staphylococcus</taxon>
    </lineage>
</organism>
<reference evidence="1 2" key="1">
    <citation type="submission" date="2019-11" db="EMBL/GenBank/DDBJ databases">
        <title>Implementation of targeted gown and glove precautions to prevent Staphylococcus aureus acquisition in community-based nursing homes.</title>
        <authorList>
            <person name="Stine O.C."/>
        </authorList>
    </citation>
    <scope>NUCLEOTIDE SEQUENCE [LARGE SCALE GENOMIC DNA]</scope>
    <source>
        <strain evidence="1 2">S_2023.LVRQ.AN</strain>
    </source>
</reference>
<evidence type="ECO:0000313" key="1">
    <source>
        <dbReference type="EMBL" id="MVL46293.1"/>
    </source>
</evidence>
<sequence>MKDKYKIDPGIIKNNTEETTAISKISYEVENANLYGADSEDITRQIEYLKAKKKFPSNLEYVDSYTDSLNGVTTSAFLNKDTGKVTLGMTGTNIQGEAFKKLKEGEFSRQNVTNALETVKD</sequence>
<proteinExistence type="predicted"/>
<dbReference type="Proteomes" id="UP000434412">
    <property type="component" value="Unassembled WGS sequence"/>
</dbReference>
<accession>A0A6B0CLR6</accession>
<feature type="non-terminal residue" evidence="1">
    <location>
        <position position="121"/>
    </location>
</feature>
<dbReference type="AlphaFoldDB" id="A0A6B0CLR6"/>
<evidence type="ECO:0000313" key="2">
    <source>
        <dbReference type="Proteomes" id="UP000434412"/>
    </source>
</evidence>
<name>A0A6B0CLR6_STAAU</name>
<dbReference type="EMBL" id="WPVZ01000654">
    <property type="protein sequence ID" value="MVL46293.1"/>
    <property type="molecule type" value="Genomic_DNA"/>
</dbReference>
<comment type="caution">
    <text evidence="1">The sequence shown here is derived from an EMBL/GenBank/DDBJ whole genome shotgun (WGS) entry which is preliminary data.</text>
</comment>